<dbReference type="GeneID" id="14006790"/>
<dbReference type="OrthoDB" id="41531at10239"/>
<organism evidence="1 2">
    <name type="scientific">Enterobacter phage EcP1</name>
    <dbReference type="NCBI Taxonomy" id="942016"/>
    <lineage>
        <taxon>Viruses</taxon>
        <taxon>Duplodnaviria</taxon>
        <taxon>Heunggongvirae</taxon>
        <taxon>Uroviricota</taxon>
        <taxon>Caudoviricetes</taxon>
        <taxon>Schitoviridae</taxon>
        <taxon>Eceepunavirus</taxon>
        <taxon>Eceepunavirus EcP1</taxon>
    </lineage>
</organism>
<evidence type="ECO:0000313" key="1">
    <source>
        <dbReference type="EMBL" id="ADU79162.1"/>
    </source>
</evidence>
<keyword evidence="2" id="KW-1185">Reference proteome</keyword>
<reference evidence="1 2" key="1">
    <citation type="submission" date="2010-11" db="EMBL/GenBank/DDBJ databases">
        <title>Complete nucleotide sequence of the bacteriophage EcP1, a new member of the N4-like viruses.</title>
        <authorList>
            <person name="Zhu J."/>
            <person name="Rao X."/>
            <person name="Tan Y."/>
            <person name="Hu Z."/>
            <person name="Xiong K."/>
            <person name="Chen Z."/>
            <person name="Li S."/>
            <person name="Yang J."/>
            <person name="Jin X."/>
            <person name="Chen Y."/>
            <person name="Hu F."/>
        </authorList>
    </citation>
    <scope>NUCLEOTIDE SEQUENCE [LARGE SCALE GENOMIC DNA]</scope>
</reference>
<name>E9NID6_9CAUD</name>
<sequence length="90" mass="9931">MCDCSKIVLEKVVNKMKSELTKGSVVTVNPYWDSMSLVSINGVFTSRLSLKISGRYRKGKKDGSTSITESKLDTAVLPSYCPFCGVKYPK</sequence>
<accession>E9NID6</accession>
<dbReference type="RefSeq" id="YP_007003134.1">
    <property type="nucleotide sequence ID" value="NC_019485.1"/>
</dbReference>
<proteinExistence type="predicted"/>
<dbReference type="KEGG" id="vg:14006790"/>
<evidence type="ECO:0000313" key="2">
    <source>
        <dbReference type="Proteomes" id="UP000007263"/>
    </source>
</evidence>
<dbReference type="Proteomes" id="UP000007263">
    <property type="component" value="Segment"/>
</dbReference>
<gene>
    <name evidence="1" type="ORF">EcP1_gp11</name>
</gene>
<dbReference type="EMBL" id="HQ641380">
    <property type="protein sequence ID" value="ADU79162.1"/>
    <property type="molecule type" value="Genomic_DNA"/>
</dbReference>
<protein>
    <submittedName>
        <fullName evidence="1">Uncharacterized protein</fullName>
    </submittedName>
</protein>